<reference evidence="7" key="1">
    <citation type="submission" date="2020-06" db="EMBL/GenBank/DDBJ databases">
        <authorList>
            <consortium name="Plant Systems Biology data submission"/>
        </authorList>
    </citation>
    <scope>NUCLEOTIDE SEQUENCE</scope>
    <source>
        <strain evidence="7">D6</strain>
    </source>
</reference>
<keyword evidence="8" id="KW-1185">Reference proteome</keyword>
<evidence type="ECO:0000256" key="3">
    <source>
        <dbReference type="ARBA" id="ARBA00022833"/>
    </source>
</evidence>
<dbReference type="PROSITE" id="PS50865">
    <property type="entry name" value="ZF_MYND_2"/>
    <property type="match status" value="1"/>
</dbReference>
<proteinExistence type="predicted"/>
<dbReference type="PROSITE" id="PS01360">
    <property type="entry name" value="ZF_MYND_1"/>
    <property type="match status" value="1"/>
</dbReference>
<dbReference type="InterPro" id="IPR002893">
    <property type="entry name" value="Znf_MYND"/>
</dbReference>
<evidence type="ECO:0000256" key="2">
    <source>
        <dbReference type="ARBA" id="ARBA00022771"/>
    </source>
</evidence>
<evidence type="ECO:0000256" key="5">
    <source>
        <dbReference type="SAM" id="MobiDB-lite"/>
    </source>
</evidence>
<keyword evidence="3" id="KW-0862">Zinc</keyword>
<dbReference type="SUPFAM" id="SSF144232">
    <property type="entry name" value="HIT/MYND zinc finger-like"/>
    <property type="match status" value="1"/>
</dbReference>
<dbReference type="OrthoDB" id="3202243at2759"/>
<dbReference type="Pfam" id="PF01753">
    <property type="entry name" value="zf-MYND"/>
    <property type="match status" value="1"/>
</dbReference>
<gene>
    <name evidence="7" type="ORF">SEMRO_214_G088720.1</name>
</gene>
<dbReference type="Proteomes" id="UP001153069">
    <property type="component" value="Unassembled WGS sequence"/>
</dbReference>
<feature type="compositionally biased region" description="Basic and acidic residues" evidence="5">
    <location>
        <begin position="1"/>
        <end position="10"/>
    </location>
</feature>
<feature type="region of interest" description="Disordered" evidence="5">
    <location>
        <begin position="1"/>
        <end position="31"/>
    </location>
</feature>
<keyword evidence="1" id="KW-0479">Metal-binding</keyword>
<organism evidence="7 8">
    <name type="scientific">Seminavis robusta</name>
    <dbReference type="NCBI Taxonomy" id="568900"/>
    <lineage>
        <taxon>Eukaryota</taxon>
        <taxon>Sar</taxon>
        <taxon>Stramenopiles</taxon>
        <taxon>Ochrophyta</taxon>
        <taxon>Bacillariophyta</taxon>
        <taxon>Bacillariophyceae</taxon>
        <taxon>Bacillariophycidae</taxon>
        <taxon>Naviculales</taxon>
        <taxon>Naviculaceae</taxon>
        <taxon>Seminavis</taxon>
    </lineage>
</organism>
<dbReference type="GO" id="GO:0008270">
    <property type="term" value="F:zinc ion binding"/>
    <property type="evidence" value="ECO:0007669"/>
    <property type="project" value="UniProtKB-KW"/>
</dbReference>
<evidence type="ECO:0000256" key="4">
    <source>
        <dbReference type="PROSITE-ProRule" id="PRU00134"/>
    </source>
</evidence>
<feature type="domain" description="MYND-type" evidence="6">
    <location>
        <begin position="278"/>
        <end position="319"/>
    </location>
</feature>
<comment type="caution">
    <text evidence="7">The sequence shown here is derived from an EMBL/GenBank/DDBJ whole genome shotgun (WGS) entry which is preliminary data.</text>
</comment>
<dbReference type="EMBL" id="CAICTM010000213">
    <property type="protein sequence ID" value="CAB9504945.1"/>
    <property type="molecule type" value="Genomic_DNA"/>
</dbReference>
<dbReference type="Gene3D" id="6.10.140.2220">
    <property type="match status" value="1"/>
</dbReference>
<evidence type="ECO:0000259" key="6">
    <source>
        <dbReference type="PROSITE" id="PS50865"/>
    </source>
</evidence>
<dbReference type="AlphaFoldDB" id="A0A9N8DMU5"/>
<evidence type="ECO:0000313" key="8">
    <source>
        <dbReference type="Proteomes" id="UP001153069"/>
    </source>
</evidence>
<sequence>MVQEREEKPVRGASPSTVAIVNEDNSSNPWWPLEEEEEEDVLVEYPLTPMQSLEITRAVDFFVSQPESYKFDSKWAIKNMTTTFCGVEDGSVDLSCLFERFGSELNFVLPTGNMDVEMNAVERDARHIAIKVLHERFAPRSRYPNDERLTFSKEFHHFVLSLLGNIVQLLEMSRGRGPETHMEWMRLYRTATNATCRAQASRLEEAFFRGQQGTFLRNSPMVGMPATYFSAVLGAKPRDAQSTIERHYMRQRRDQAILVFRQLFGAVASGLYRSEQTCSHCCSKVSGPAFSVCSGCHLAVYCGRQCQRTDWKEVHKVQCATLSAKHEHLQQSLVYLTAKHDDEIQQGRTPNFGADYWALHHCTLGRDSSPWQGTELEDALQPPSLEFYFANLCRVRAWALWFFPKNKTPNKCKPRLRDAASNAEMKVFHRLVEFLCYDYRKDMEDVTAFTYPPLSEIDGNNLLVGMTAERFLEILDVTGARGYQTSANERIAASRPNET</sequence>
<keyword evidence="2 4" id="KW-0863">Zinc-finger</keyword>
<evidence type="ECO:0000256" key="1">
    <source>
        <dbReference type="ARBA" id="ARBA00022723"/>
    </source>
</evidence>
<name>A0A9N8DMU5_9STRA</name>
<accession>A0A9N8DMU5</accession>
<evidence type="ECO:0000313" key="7">
    <source>
        <dbReference type="EMBL" id="CAB9504945.1"/>
    </source>
</evidence>
<protein>
    <recommendedName>
        <fullName evidence="6">MYND-type domain-containing protein</fullName>
    </recommendedName>
</protein>
<dbReference type="Gene3D" id="1.10.220.160">
    <property type="match status" value="1"/>
</dbReference>
<feature type="compositionally biased region" description="Polar residues" evidence="5">
    <location>
        <begin position="14"/>
        <end position="29"/>
    </location>
</feature>